<evidence type="ECO:0000313" key="4">
    <source>
        <dbReference type="EMBL" id="BAL57429.1"/>
    </source>
</evidence>
<dbReference type="SUPFAM" id="SSF69318">
    <property type="entry name" value="Integrin alpha N-terminal domain"/>
    <property type="match status" value="1"/>
</dbReference>
<evidence type="ECO:0000256" key="1">
    <source>
        <dbReference type="ARBA" id="ARBA00022729"/>
    </source>
</evidence>
<dbReference type="PANTHER" id="PTHR46580">
    <property type="entry name" value="SENSOR KINASE-RELATED"/>
    <property type="match status" value="1"/>
</dbReference>
<dbReference type="AlphaFoldDB" id="H5SMP3"/>
<accession>H5SMP3</accession>
<dbReference type="Gene3D" id="2.30.30.100">
    <property type="match status" value="1"/>
</dbReference>
<protein>
    <submittedName>
        <fullName evidence="4">Hypothetical conserved protein</fullName>
    </submittedName>
</protein>
<organism evidence="4">
    <name type="scientific">uncultured Acetothermia bacterium</name>
    <dbReference type="NCBI Taxonomy" id="236499"/>
    <lineage>
        <taxon>Bacteria</taxon>
        <taxon>Candidatus Bipolaricaulota</taxon>
        <taxon>environmental samples</taxon>
    </lineage>
</organism>
<dbReference type="Gene3D" id="2.130.10.130">
    <property type="entry name" value="Integrin alpha, N-terminal"/>
    <property type="match status" value="2"/>
</dbReference>
<dbReference type="Pfam" id="PF13517">
    <property type="entry name" value="FG-GAP_3"/>
    <property type="match status" value="2"/>
</dbReference>
<evidence type="ECO:0000256" key="3">
    <source>
        <dbReference type="ARBA" id="ARBA00023180"/>
    </source>
</evidence>
<dbReference type="InterPro" id="IPR013519">
    <property type="entry name" value="Int_alpha_beta-p"/>
</dbReference>
<keyword evidence="2" id="KW-0677">Repeat</keyword>
<dbReference type="EMBL" id="AP011775">
    <property type="protein sequence ID" value="BAL57429.1"/>
    <property type="molecule type" value="Genomic_DNA"/>
</dbReference>
<reference evidence="4" key="1">
    <citation type="journal article" date="2005" name="Environ. Microbiol.">
        <title>Genetic and functional properties of uncultivated thermophilic crenarchaeotes from a subsurface gold mine as revealed by analysis of genome fragments.</title>
        <authorList>
            <person name="Nunoura T."/>
            <person name="Hirayama H."/>
            <person name="Takami H."/>
            <person name="Oida H."/>
            <person name="Nishi S."/>
            <person name="Shimamura S."/>
            <person name="Suzuki Y."/>
            <person name="Inagaki F."/>
            <person name="Takai K."/>
            <person name="Nealson K.H."/>
            <person name="Horikoshi K."/>
        </authorList>
    </citation>
    <scope>NUCLEOTIDE SEQUENCE</scope>
</reference>
<dbReference type="SMART" id="SM00191">
    <property type="entry name" value="Int_alpha"/>
    <property type="match status" value="3"/>
</dbReference>
<dbReference type="InterPro" id="IPR028994">
    <property type="entry name" value="Integrin_alpha_N"/>
</dbReference>
<name>H5SMP3_9BACT</name>
<dbReference type="Pfam" id="PF01839">
    <property type="entry name" value="FG-GAP"/>
    <property type="match status" value="1"/>
</dbReference>
<dbReference type="PANTHER" id="PTHR46580:SF4">
    <property type="entry name" value="ATP_GTP-BINDING PROTEIN"/>
    <property type="match status" value="1"/>
</dbReference>
<keyword evidence="3" id="KW-0325">Glycoprotein</keyword>
<sequence length="393" mass="41474">MGGLSPAALATSDFNHDGLPDLAVSYLRCDAQQPQLDPRGCPAEERNGRVALFFSQGTLGRDRWSFDEKIQRLVVGDFPRSLVAGDLNNDGYSDIVVGNFGSGTKGSLSIFLNDGQGNFRSRPVFSLDANPKDIKLGDFNNDGILDLIVAFIGTRRIAVLLGDGKGDFAYPDEYQVGNAPQAIALGDFNEDGFLDAASANLSQSQSISILLNDQRGGFGAFTSAKHIAIADAPFDIVSGDFNRDGHLDLVTSHAAATDSVMVWFGDGHGNFQLSGRFEAGSDPSALAAADFNGDSFLDIAATNGSSNSVTVLFGDGRGQLNNLVMLINNGNIRVGIRGGRDDPIGQLLERVVLPVGATPIAVAAPQLNRDTLADLITANQTSNDISILLSRAP</sequence>
<proteinExistence type="predicted"/>
<keyword evidence="1" id="KW-0732">Signal</keyword>
<gene>
    <name evidence="4" type="ORF">HGMM_F50D11C38</name>
</gene>
<reference evidence="4" key="2">
    <citation type="journal article" date="2012" name="PLoS ONE">
        <title>A Deeply Branching Thermophilic Bacterium with an Ancient Acetyl-CoA Pathway Dominates a Subsurface Ecosystem.</title>
        <authorList>
            <person name="Takami H."/>
            <person name="Noguchi H."/>
            <person name="Takaki Y."/>
            <person name="Uchiyama I."/>
            <person name="Toyoda A."/>
            <person name="Nishi S."/>
            <person name="Chee G.-J."/>
            <person name="Arai W."/>
            <person name="Nunoura T."/>
            <person name="Itoh T."/>
            <person name="Hattori M."/>
            <person name="Takai K."/>
        </authorList>
    </citation>
    <scope>NUCLEOTIDE SEQUENCE</scope>
</reference>
<dbReference type="InterPro" id="IPR013517">
    <property type="entry name" value="FG-GAP"/>
</dbReference>
<evidence type="ECO:0000256" key="2">
    <source>
        <dbReference type="ARBA" id="ARBA00022737"/>
    </source>
</evidence>